<dbReference type="GO" id="GO:0005634">
    <property type="term" value="C:nucleus"/>
    <property type="evidence" value="ECO:0007669"/>
    <property type="project" value="UniProtKB-SubCell"/>
</dbReference>
<name>A0A438BX81_VITVI</name>
<dbReference type="AlphaFoldDB" id="A0A438BX81"/>
<protein>
    <recommendedName>
        <fullName evidence="6">MADS-box domain-containing protein</fullName>
    </recommendedName>
</protein>
<sequence length="193" mass="21922">MGLKKKTHEISTLCGVDACLIIYGWSSDDHLVEPLFWPSDLEEVKSIIKRELINAWGTKLEVIKSRVELLKMNQILLEAYALMNPNCPSNVGPSTQRIYTQHVSPIDSMPSVSNPIPNPIMTHFNDVSSYNTRYATPLHHPFSYDQTKRMLEDPMSNNSGPSACYYQIVVRPPMMSYIPSQMMVNCSHTAKFQ</sequence>
<dbReference type="Gene3D" id="3.40.1810.10">
    <property type="entry name" value="Transcription factor, MADS-box"/>
    <property type="match status" value="1"/>
</dbReference>
<evidence type="ECO:0000256" key="3">
    <source>
        <dbReference type="ARBA" id="ARBA00023125"/>
    </source>
</evidence>
<reference evidence="7 8" key="1">
    <citation type="journal article" date="2018" name="PLoS Genet.">
        <title>Population sequencing reveals clonal diversity and ancestral inbreeding in the grapevine cultivar Chardonnay.</title>
        <authorList>
            <person name="Roach M.J."/>
            <person name="Johnson D.L."/>
            <person name="Bohlmann J."/>
            <person name="van Vuuren H.J."/>
            <person name="Jones S.J."/>
            <person name="Pretorius I.S."/>
            <person name="Schmidt S.A."/>
            <person name="Borneman A.R."/>
        </authorList>
    </citation>
    <scope>NUCLEOTIDE SEQUENCE [LARGE SCALE GENOMIC DNA]</scope>
    <source>
        <strain evidence="8">cv. Chardonnay</strain>
        <tissue evidence="7">Leaf</tissue>
    </source>
</reference>
<evidence type="ECO:0000256" key="4">
    <source>
        <dbReference type="ARBA" id="ARBA00023163"/>
    </source>
</evidence>
<dbReference type="InterPro" id="IPR036879">
    <property type="entry name" value="TF_MADSbox_sf"/>
</dbReference>
<evidence type="ECO:0000259" key="6">
    <source>
        <dbReference type="Pfam" id="PF00319"/>
    </source>
</evidence>
<dbReference type="Pfam" id="PF00319">
    <property type="entry name" value="SRF-TF"/>
    <property type="match status" value="1"/>
</dbReference>
<feature type="domain" description="MADS-box" evidence="6">
    <location>
        <begin position="2"/>
        <end position="25"/>
    </location>
</feature>
<dbReference type="GO" id="GO:0046983">
    <property type="term" value="F:protein dimerization activity"/>
    <property type="evidence" value="ECO:0007669"/>
    <property type="project" value="InterPro"/>
</dbReference>
<evidence type="ECO:0000256" key="5">
    <source>
        <dbReference type="ARBA" id="ARBA00023242"/>
    </source>
</evidence>
<comment type="subcellular location">
    <subcellularLocation>
        <location evidence="1">Nucleus</location>
    </subcellularLocation>
</comment>
<accession>A0A438BX81</accession>
<organism evidence="7 8">
    <name type="scientific">Vitis vinifera</name>
    <name type="common">Grape</name>
    <dbReference type="NCBI Taxonomy" id="29760"/>
    <lineage>
        <taxon>Eukaryota</taxon>
        <taxon>Viridiplantae</taxon>
        <taxon>Streptophyta</taxon>
        <taxon>Embryophyta</taxon>
        <taxon>Tracheophyta</taxon>
        <taxon>Spermatophyta</taxon>
        <taxon>Magnoliopsida</taxon>
        <taxon>eudicotyledons</taxon>
        <taxon>Gunneridae</taxon>
        <taxon>Pentapetalae</taxon>
        <taxon>rosids</taxon>
        <taxon>Vitales</taxon>
        <taxon>Vitaceae</taxon>
        <taxon>Viteae</taxon>
        <taxon>Vitis</taxon>
    </lineage>
</organism>
<keyword evidence="5" id="KW-0539">Nucleus</keyword>
<dbReference type="SUPFAM" id="SSF55455">
    <property type="entry name" value="SRF-like"/>
    <property type="match status" value="1"/>
</dbReference>
<proteinExistence type="predicted"/>
<evidence type="ECO:0000313" key="7">
    <source>
        <dbReference type="EMBL" id="RVW15220.1"/>
    </source>
</evidence>
<dbReference type="GO" id="GO:0003677">
    <property type="term" value="F:DNA binding"/>
    <property type="evidence" value="ECO:0007669"/>
    <property type="project" value="UniProtKB-KW"/>
</dbReference>
<dbReference type="EMBL" id="QGNW01002604">
    <property type="protein sequence ID" value="RVW15220.1"/>
    <property type="molecule type" value="Genomic_DNA"/>
</dbReference>
<comment type="caution">
    <text evidence="7">The sequence shown here is derived from an EMBL/GenBank/DDBJ whole genome shotgun (WGS) entry which is preliminary data.</text>
</comment>
<gene>
    <name evidence="7" type="ORF">CK203_090688</name>
</gene>
<evidence type="ECO:0000256" key="2">
    <source>
        <dbReference type="ARBA" id="ARBA00023015"/>
    </source>
</evidence>
<dbReference type="InterPro" id="IPR002100">
    <property type="entry name" value="TF_MADSbox"/>
</dbReference>
<keyword evidence="4" id="KW-0804">Transcription</keyword>
<evidence type="ECO:0000313" key="8">
    <source>
        <dbReference type="Proteomes" id="UP000288805"/>
    </source>
</evidence>
<keyword evidence="3" id="KW-0238">DNA-binding</keyword>
<keyword evidence="2" id="KW-0805">Transcription regulation</keyword>
<evidence type="ECO:0000256" key="1">
    <source>
        <dbReference type="ARBA" id="ARBA00004123"/>
    </source>
</evidence>
<dbReference type="Proteomes" id="UP000288805">
    <property type="component" value="Unassembled WGS sequence"/>
</dbReference>